<dbReference type="InterPro" id="IPR008927">
    <property type="entry name" value="6-PGluconate_DH-like_C_sf"/>
</dbReference>
<dbReference type="EMBL" id="AP023367">
    <property type="protein sequence ID" value="BCJ94400.1"/>
    <property type="molecule type" value="Genomic_DNA"/>
</dbReference>
<dbReference type="Gene3D" id="3.40.50.720">
    <property type="entry name" value="NAD(P)-binding Rossmann-like Domain"/>
    <property type="match status" value="2"/>
</dbReference>
<dbReference type="KEGG" id="acel:acsn021_19690"/>
<dbReference type="PANTHER" id="PTHR48075">
    <property type="entry name" value="3-HYDROXYACYL-COA DEHYDROGENASE FAMILY PROTEIN"/>
    <property type="match status" value="1"/>
</dbReference>
<dbReference type="Proteomes" id="UP000515561">
    <property type="component" value="Chromosome"/>
</dbReference>
<sequence length="544" mass="62586">MSGISIVSNENAGNAIAFHFASRGYEVQVLTVNEKGDIDTNPDRRITRMRNIQSKFVDVSTENKSIIWVESYSALSDADIIIDAIHGELDDKQTVLKKIEANSREDALLLSSGRVHFPSALACVLKNPSRLLGIYLYDIEHGNNNGEIITHDKYSKEAVERIKNLFTQAELRIGVVKECVGFVHNRIGLFGFMCLLKFYDEKILTIKELSKYIIVSKVGPKLFFNLTLGKEAKYELIEAREVFIKLSETSGNDPFRLPDYINKYKDLTVDNIFDVMGQDSVEDYSIKDEGFELKDYKKLYITGLHPIYNNILYPLLRGDIELYFDEKESEEYLSKLSENYTDLYQKVRNKITFINKENQKNIDLIIDFTIESLEEKIERCNTLQTEFGTELPILLNTPIHKLEDIAKSLTRPDMIFGMYTQKAYLSNTELVINDIIDKAAYVSIRKFIKKLTSNYIETKDTYVRPLVYFNLAKLLEASRLLEAGIASKEDIEIVGVDGEIFNYMDIFELKNITKICRYLEPIYGRTFTVPKLLLTMEAEGKTFY</sequence>
<evidence type="ECO:0000313" key="3">
    <source>
        <dbReference type="Proteomes" id="UP000515561"/>
    </source>
</evidence>
<dbReference type="GO" id="GO:0006631">
    <property type="term" value="P:fatty acid metabolic process"/>
    <property type="evidence" value="ECO:0007669"/>
    <property type="project" value="InterPro"/>
</dbReference>
<dbReference type="SUPFAM" id="SSF51735">
    <property type="entry name" value="NAD(P)-binding Rossmann-fold domains"/>
    <property type="match status" value="1"/>
</dbReference>
<dbReference type="InterPro" id="IPR036291">
    <property type="entry name" value="NAD(P)-bd_dom_sf"/>
</dbReference>
<dbReference type="PANTHER" id="PTHR48075:SF5">
    <property type="entry name" value="3-HYDROXYBUTYRYL-COA DEHYDROGENASE"/>
    <property type="match status" value="1"/>
</dbReference>
<dbReference type="RefSeq" id="WP_184093363.1">
    <property type="nucleotide sequence ID" value="NZ_AP023367.1"/>
</dbReference>
<dbReference type="GO" id="GO:0070403">
    <property type="term" value="F:NAD+ binding"/>
    <property type="evidence" value="ECO:0007669"/>
    <property type="project" value="InterPro"/>
</dbReference>
<keyword evidence="3" id="KW-1185">Reference proteome</keyword>
<dbReference type="Pfam" id="PF02737">
    <property type="entry name" value="3HCDH_N"/>
    <property type="match status" value="1"/>
</dbReference>
<dbReference type="GO" id="GO:0016491">
    <property type="term" value="F:oxidoreductase activity"/>
    <property type="evidence" value="ECO:0007669"/>
    <property type="project" value="TreeGrafter"/>
</dbReference>
<dbReference type="SUPFAM" id="SSF48179">
    <property type="entry name" value="6-phosphogluconate dehydrogenase C-terminal domain-like"/>
    <property type="match status" value="1"/>
</dbReference>
<protein>
    <submittedName>
        <fullName evidence="2">Uncharacterized protein</fullName>
    </submittedName>
</protein>
<comment type="similarity">
    <text evidence="1">Belongs to the 3-hydroxyacyl-CoA dehydrogenase family.</text>
</comment>
<dbReference type="AlphaFoldDB" id="A0A6S6R4R1"/>
<proteinExistence type="inferred from homology"/>
<organism evidence="2 3">
    <name type="scientific">Anaerocolumna cellulosilytica</name>
    <dbReference type="NCBI Taxonomy" id="433286"/>
    <lineage>
        <taxon>Bacteria</taxon>
        <taxon>Bacillati</taxon>
        <taxon>Bacillota</taxon>
        <taxon>Clostridia</taxon>
        <taxon>Lachnospirales</taxon>
        <taxon>Lachnospiraceae</taxon>
        <taxon>Anaerocolumna</taxon>
    </lineage>
</organism>
<evidence type="ECO:0000313" key="2">
    <source>
        <dbReference type="EMBL" id="BCJ94400.1"/>
    </source>
</evidence>
<name>A0A6S6R4R1_9FIRM</name>
<accession>A0A6S6R4R1</accession>
<reference evidence="2 3" key="1">
    <citation type="journal article" date="2016" name="Int. J. Syst. Evol. Microbiol.">
        <title>Descriptions of Anaerotaenia torta gen. nov., sp. nov. and Anaerocolumna cellulosilytica gen. nov., sp. nov. isolated from a methanogenic reactor of cattle waste.</title>
        <authorList>
            <person name="Uek A."/>
            <person name="Ohtaki Y."/>
            <person name="Kaku N."/>
            <person name="Ueki K."/>
        </authorList>
    </citation>
    <scope>NUCLEOTIDE SEQUENCE [LARGE SCALE GENOMIC DNA]</scope>
    <source>
        <strain evidence="2 3">SN021</strain>
    </source>
</reference>
<evidence type="ECO:0000256" key="1">
    <source>
        <dbReference type="ARBA" id="ARBA00009463"/>
    </source>
</evidence>
<dbReference type="InterPro" id="IPR006176">
    <property type="entry name" value="3-OHacyl-CoA_DH_NAD-bd"/>
</dbReference>
<gene>
    <name evidence="2" type="ORF">acsn021_19690</name>
</gene>